<accession>A0ABN1BJY4</accession>
<name>A0ABN1BJY4_9DEIO</name>
<proteinExistence type="predicted"/>
<reference evidence="2 3" key="1">
    <citation type="journal article" date="2019" name="Int. J. Syst. Evol. Microbiol.">
        <title>The Global Catalogue of Microorganisms (GCM) 10K type strain sequencing project: providing services to taxonomists for standard genome sequencing and annotation.</title>
        <authorList>
            <consortium name="The Broad Institute Genomics Platform"/>
            <consortium name="The Broad Institute Genome Sequencing Center for Infectious Disease"/>
            <person name="Wu L."/>
            <person name="Ma J."/>
        </authorList>
    </citation>
    <scope>NUCLEOTIDE SEQUENCE [LARGE SCALE GENOMIC DNA]</scope>
    <source>
        <strain evidence="2 3">JCM 14368</strain>
    </source>
</reference>
<evidence type="ECO:0000313" key="3">
    <source>
        <dbReference type="Proteomes" id="UP001500191"/>
    </source>
</evidence>
<evidence type="ECO:0000256" key="1">
    <source>
        <dbReference type="SAM" id="MobiDB-lite"/>
    </source>
</evidence>
<gene>
    <name evidence="2" type="ORF">GCM10008937_03580</name>
</gene>
<sequence>MLHAPEGKPGQGETAQFAPEPVLRHLRQGRDEWEDVCRSVGVLCRPDQVPQRSLCVVTEEQLTERDEGISHSERVAGFG</sequence>
<comment type="caution">
    <text evidence="2">The sequence shown here is derived from an EMBL/GenBank/DDBJ whole genome shotgun (WGS) entry which is preliminary data.</text>
</comment>
<dbReference type="Proteomes" id="UP001500191">
    <property type="component" value="Unassembled WGS sequence"/>
</dbReference>
<feature type="region of interest" description="Disordered" evidence="1">
    <location>
        <begin position="1"/>
        <end position="21"/>
    </location>
</feature>
<keyword evidence="3" id="KW-1185">Reference proteome</keyword>
<protein>
    <submittedName>
        <fullName evidence="2">Uncharacterized protein</fullName>
    </submittedName>
</protein>
<dbReference type="EMBL" id="BAAADB010000003">
    <property type="protein sequence ID" value="GAA0499599.1"/>
    <property type="molecule type" value="Genomic_DNA"/>
</dbReference>
<organism evidence="2 3">
    <name type="scientific">Deinococcus depolymerans</name>
    <dbReference type="NCBI Taxonomy" id="392408"/>
    <lineage>
        <taxon>Bacteria</taxon>
        <taxon>Thermotogati</taxon>
        <taxon>Deinococcota</taxon>
        <taxon>Deinococci</taxon>
        <taxon>Deinococcales</taxon>
        <taxon>Deinococcaceae</taxon>
        <taxon>Deinococcus</taxon>
    </lineage>
</organism>
<evidence type="ECO:0000313" key="2">
    <source>
        <dbReference type="EMBL" id="GAA0499599.1"/>
    </source>
</evidence>